<feature type="region of interest" description="Disordered" evidence="1">
    <location>
        <begin position="63"/>
        <end position="82"/>
    </location>
</feature>
<proteinExistence type="predicted"/>
<name>A0A9I9E3G6_CUCME</name>
<sequence>LRWLGSARLGSAQLGSARLGLVRLAARLTRLAARLEAGSGRVFAARNGQSRAVVLRRPTTVTNDSWKASDGGNKRTDGGGVGWVRNGDPASFTAAIVGSGSPEKKEKTAA</sequence>
<accession>A0A9I9E3G6</accession>
<evidence type="ECO:0000313" key="2">
    <source>
        <dbReference type="EnsemblPlants" id="MELO3C028129.2.1"/>
    </source>
</evidence>
<organism evidence="2">
    <name type="scientific">Cucumis melo</name>
    <name type="common">Muskmelon</name>
    <dbReference type="NCBI Taxonomy" id="3656"/>
    <lineage>
        <taxon>Eukaryota</taxon>
        <taxon>Viridiplantae</taxon>
        <taxon>Streptophyta</taxon>
        <taxon>Embryophyta</taxon>
        <taxon>Tracheophyta</taxon>
        <taxon>Spermatophyta</taxon>
        <taxon>Magnoliopsida</taxon>
        <taxon>eudicotyledons</taxon>
        <taxon>Gunneridae</taxon>
        <taxon>Pentapetalae</taxon>
        <taxon>rosids</taxon>
        <taxon>fabids</taxon>
        <taxon>Cucurbitales</taxon>
        <taxon>Cucurbitaceae</taxon>
        <taxon>Benincaseae</taxon>
        <taxon>Cucumis</taxon>
    </lineage>
</organism>
<reference evidence="2" key="1">
    <citation type="submission" date="2023-03" db="UniProtKB">
        <authorList>
            <consortium name="EnsemblPlants"/>
        </authorList>
    </citation>
    <scope>IDENTIFICATION</scope>
</reference>
<protein>
    <submittedName>
        <fullName evidence="2">Uncharacterized protein</fullName>
    </submittedName>
</protein>
<dbReference type="Gramene" id="MELO3C028129.2.1">
    <property type="protein sequence ID" value="MELO3C028129.2.1"/>
    <property type="gene ID" value="MELO3C028129.2"/>
</dbReference>
<evidence type="ECO:0000256" key="1">
    <source>
        <dbReference type="SAM" id="MobiDB-lite"/>
    </source>
</evidence>
<dbReference type="AlphaFoldDB" id="A0A9I9E3G6"/>
<dbReference type="EnsemblPlants" id="MELO3C028129.2.1">
    <property type="protein sequence ID" value="MELO3C028129.2.1"/>
    <property type="gene ID" value="MELO3C028129.2"/>
</dbReference>